<keyword evidence="2" id="KW-0132">Cell division</keyword>
<organism evidence="7 8">
    <name type="scientific">Thioalkalivibrio sulfidiphilus (strain HL-EbGR7)</name>
    <dbReference type="NCBI Taxonomy" id="396588"/>
    <lineage>
        <taxon>Bacteria</taxon>
        <taxon>Pseudomonadati</taxon>
        <taxon>Pseudomonadota</taxon>
        <taxon>Gammaproteobacteria</taxon>
        <taxon>Chromatiales</taxon>
        <taxon>Ectothiorhodospiraceae</taxon>
        <taxon>Thioalkalivibrio</taxon>
    </lineage>
</organism>
<dbReference type="OrthoDB" id="9768142at2"/>
<evidence type="ECO:0000259" key="5">
    <source>
        <dbReference type="Pfam" id="PF13525"/>
    </source>
</evidence>
<feature type="repeat" description="TPR" evidence="3">
    <location>
        <begin position="177"/>
        <end position="210"/>
    </location>
</feature>
<evidence type="ECO:0000313" key="7">
    <source>
        <dbReference type="EMBL" id="ACL73307.1"/>
    </source>
</evidence>
<evidence type="ECO:0000256" key="3">
    <source>
        <dbReference type="PROSITE-ProRule" id="PRU00339"/>
    </source>
</evidence>
<dbReference type="Gene3D" id="1.20.5.110">
    <property type="match status" value="1"/>
</dbReference>
<dbReference type="InterPro" id="IPR032519">
    <property type="entry name" value="YbgF_tri"/>
</dbReference>
<dbReference type="eggNOG" id="COG1729">
    <property type="taxonomic scope" value="Bacteria"/>
</dbReference>
<dbReference type="Gene3D" id="1.25.40.10">
    <property type="entry name" value="Tetratricopeptide repeat domain"/>
    <property type="match status" value="1"/>
</dbReference>
<sequence length="265" mass="29496" precursor="true">MSRARIAAGLCLGASLLVPGLAPAQQQGAMPDPRVLDARIERLERLMDNQTLMDMMRRLEALEQDVRALRGDTEANAHEIDTLRARQRELYLDVDRRLQTLEEGGVPAASAAPSAAVPGPETPAQPVAPAAASSGNSAEEQQSYRAAFDLLREGRYEQSVSAFRRFLEAYPESGLASNAQYWLGEAKYVSRDFPSALTEFEKVLRQYPDSNKVADAQLKLGFTHYELGQWDKARETLEQVRRDHAGSAVARLAEQRLQRMRDEGR</sequence>
<dbReference type="InterPro" id="IPR014162">
    <property type="entry name" value="CpoB_C"/>
</dbReference>
<evidence type="ECO:0000313" key="8">
    <source>
        <dbReference type="Proteomes" id="UP000002383"/>
    </source>
</evidence>
<dbReference type="InterPro" id="IPR019734">
    <property type="entry name" value="TPR_rpt"/>
</dbReference>
<protein>
    <recommendedName>
        <fullName evidence="2">Cell division coordinator CpoB</fullName>
    </recommendedName>
</protein>
<dbReference type="KEGG" id="tgr:Tgr7_2227"/>
<dbReference type="NCBIfam" id="TIGR02795">
    <property type="entry name" value="tol_pal_ybgF"/>
    <property type="match status" value="1"/>
</dbReference>
<accession>B8GUI7</accession>
<evidence type="ECO:0000256" key="1">
    <source>
        <dbReference type="ARBA" id="ARBA00022729"/>
    </source>
</evidence>
<comment type="function">
    <text evidence="2">Mediates coordination of peptidoglycan synthesis and outer membrane constriction during cell division.</text>
</comment>
<evidence type="ECO:0000259" key="6">
    <source>
        <dbReference type="Pfam" id="PF16331"/>
    </source>
</evidence>
<name>B8GUI7_THISH</name>
<dbReference type="STRING" id="396588.Tgr7_2227"/>
<feature type="chain" id="PRO_5009990919" description="Cell division coordinator CpoB" evidence="2">
    <location>
        <begin position="25"/>
        <end position="265"/>
    </location>
</feature>
<dbReference type="AlphaFoldDB" id="B8GUI7"/>
<dbReference type="Pfam" id="PF13525">
    <property type="entry name" value="YfiO"/>
    <property type="match status" value="1"/>
</dbReference>
<dbReference type="EMBL" id="CP001339">
    <property type="protein sequence ID" value="ACL73307.1"/>
    <property type="molecule type" value="Genomic_DNA"/>
</dbReference>
<dbReference type="InterPro" id="IPR034706">
    <property type="entry name" value="CpoB"/>
</dbReference>
<feature type="signal peptide" evidence="2">
    <location>
        <begin position="1"/>
        <end position="24"/>
    </location>
</feature>
<dbReference type="Proteomes" id="UP000002383">
    <property type="component" value="Chromosome"/>
</dbReference>
<dbReference type="SUPFAM" id="SSF48452">
    <property type="entry name" value="TPR-like"/>
    <property type="match status" value="1"/>
</dbReference>
<dbReference type="InterPro" id="IPR039565">
    <property type="entry name" value="BamD-like"/>
</dbReference>
<keyword evidence="1 2" id="KW-0732">Signal</keyword>
<dbReference type="Pfam" id="PF16331">
    <property type="entry name" value="TolA_bind_tri"/>
    <property type="match status" value="1"/>
</dbReference>
<comment type="similarity">
    <text evidence="2">Belongs to the CpoB family.</text>
</comment>
<keyword evidence="2" id="KW-0574">Periplasm</keyword>
<keyword evidence="2" id="KW-0131">Cell cycle</keyword>
<proteinExistence type="inferred from homology"/>
<evidence type="ECO:0000256" key="2">
    <source>
        <dbReference type="HAMAP-Rule" id="MF_02066"/>
    </source>
</evidence>
<evidence type="ECO:0000256" key="4">
    <source>
        <dbReference type="SAM" id="MobiDB-lite"/>
    </source>
</evidence>
<keyword evidence="8" id="KW-1185">Reference proteome</keyword>
<reference evidence="7 8" key="1">
    <citation type="journal article" date="2011" name="Stand. Genomic Sci.">
        <title>Complete genome sequence of 'Thioalkalivibrio sulfidophilus' HL-EbGr7.</title>
        <authorList>
            <person name="Muyzer G."/>
            <person name="Sorokin D.Y."/>
            <person name="Mavromatis K."/>
            <person name="Lapidus A."/>
            <person name="Clum A."/>
            <person name="Ivanova N."/>
            <person name="Pati A."/>
            <person name="d'Haeseleer P."/>
            <person name="Woyke T."/>
            <person name="Kyrpides N.C."/>
        </authorList>
    </citation>
    <scope>NUCLEOTIDE SEQUENCE [LARGE SCALE GENOMIC DNA]</scope>
    <source>
        <strain evidence="7 8">HL-EbGR7</strain>
    </source>
</reference>
<dbReference type="GO" id="GO:0070206">
    <property type="term" value="P:protein trimerization"/>
    <property type="evidence" value="ECO:0007669"/>
    <property type="project" value="InterPro"/>
</dbReference>
<dbReference type="PROSITE" id="PS50005">
    <property type="entry name" value="TPR"/>
    <property type="match status" value="1"/>
</dbReference>
<feature type="region of interest" description="Disordered" evidence="4">
    <location>
        <begin position="104"/>
        <end position="139"/>
    </location>
</feature>
<gene>
    <name evidence="2" type="primary">cpoB</name>
    <name evidence="7" type="ordered locus">Tgr7_2227</name>
</gene>
<dbReference type="InterPro" id="IPR011990">
    <property type="entry name" value="TPR-like_helical_dom_sf"/>
</dbReference>
<feature type="compositionally biased region" description="Low complexity" evidence="4">
    <location>
        <begin position="104"/>
        <end position="132"/>
    </location>
</feature>
<feature type="domain" description="Outer membrane lipoprotein BamD-like" evidence="5">
    <location>
        <begin position="139"/>
        <end position="229"/>
    </location>
</feature>
<dbReference type="HOGENOM" id="CLU_044315_4_0_6"/>
<dbReference type="GO" id="GO:0030288">
    <property type="term" value="C:outer membrane-bounded periplasmic space"/>
    <property type="evidence" value="ECO:0007669"/>
    <property type="project" value="UniProtKB-UniRule"/>
</dbReference>
<feature type="domain" description="YbgF trimerisation" evidence="6">
    <location>
        <begin position="36"/>
        <end position="105"/>
    </location>
</feature>
<dbReference type="RefSeq" id="WP_012638783.1">
    <property type="nucleotide sequence ID" value="NC_011901.1"/>
</dbReference>
<comment type="subcellular location">
    <subcellularLocation>
        <location evidence="2">Periplasm</location>
    </subcellularLocation>
</comment>
<dbReference type="HAMAP" id="MF_02066">
    <property type="entry name" value="CpoB"/>
    <property type="match status" value="1"/>
</dbReference>
<keyword evidence="3" id="KW-0802">TPR repeat</keyword>
<dbReference type="GO" id="GO:0043093">
    <property type="term" value="P:FtsZ-dependent cytokinesis"/>
    <property type="evidence" value="ECO:0007669"/>
    <property type="project" value="UniProtKB-UniRule"/>
</dbReference>